<accession>U2YPY9</accession>
<dbReference type="AlphaFoldDB" id="U2YPY9"/>
<feature type="domain" description="RNA polymerase sigma factor 70 region 4 type 2" evidence="6">
    <location>
        <begin position="99"/>
        <end position="150"/>
    </location>
</feature>
<dbReference type="eggNOG" id="COG1595">
    <property type="taxonomic scope" value="Bacteria"/>
</dbReference>
<sequence>MQHYSRLTKMVRRKGVHTDDASDIVQDAYLRLTAALDRTDVRDPGAFLHTTAINLIRDRGRASSSRRHVIAPQNETFEHVACPTPSSEQAAISRQQLVLLEAALAELPPKRRAALVLYRFDDLTHAEIAQRLGISVSMVEKHVRLALNHCRQRMAQMNGDTHD</sequence>
<keyword evidence="3" id="KW-0731">Sigma factor</keyword>
<evidence type="ECO:0000256" key="3">
    <source>
        <dbReference type="ARBA" id="ARBA00023082"/>
    </source>
</evidence>
<evidence type="ECO:0000256" key="2">
    <source>
        <dbReference type="ARBA" id="ARBA00023015"/>
    </source>
</evidence>
<comment type="similarity">
    <text evidence="1">Belongs to the sigma-70 factor family. ECF subfamily.</text>
</comment>
<dbReference type="Gene3D" id="1.10.1740.10">
    <property type="match status" value="1"/>
</dbReference>
<organism evidence="7 8">
    <name type="scientific">Caenibius tardaugens NBRC 16725</name>
    <dbReference type="NCBI Taxonomy" id="1219035"/>
    <lineage>
        <taxon>Bacteria</taxon>
        <taxon>Pseudomonadati</taxon>
        <taxon>Pseudomonadota</taxon>
        <taxon>Alphaproteobacteria</taxon>
        <taxon>Sphingomonadales</taxon>
        <taxon>Erythrobacteraceae</taxon>
        <taxon>Caenibius</taxon>
    </lineage>
</organism>
<dbReference type="RefSeq" id="WP_021691828.1">
    <property type="nucleotide sequence ID" value="NZ_BASZ01000014.1"/>
</dbReference>
<dbReference type="SUPFAM" id="SSF88659">
    <property type="entry name" value="Sigma3 and sigma4 domains of RNA polymerase sigma factors"/>
    <property type="match status" value="1"/>
</dbReference>
<protein>
    <submittedName>
        <fullName evidence="7">Putative RNA polymerase ECF-type sigma factor</fullName>
    </submittedName>
</protein>
<feature type="domain" description="RNA polymerase sigma-70 region 2" evidence="5">
    <location>
        <begin position="2"/>
        <end position="63"/>
    </location>
</feature>
<dbReference type="Pfam" id="PF04542">
    <property type="entry name" value="Sigma70_r2"/>
    <property type="match status" value="1"/>
</dbReference>
<dbReference type="InterPro" id="IPR007627">
    <property type="entry name" value="RNA_pol_sigma70_r2"/>
</dbReference>
<keyword evidence="4" id="KW-0804">Transcription</keyword>
<reference evidence="7 8" key="1">
    <citation type="submission" date="2013-09" db="EMBL/GenBank/DDBJ databases">
        <title>Whole genome shotgun sequence of Novosphingobium tardaugens NBRC 16725.</title>
        <authorList>
            <person name="Isaki S."/>
            <person name="Hosoyama A."/>
            <person name="Tsuchikane K."/>
            <person name="Katsumata H."/>
            <person name="Ando Y."/>
            <person name="Yamazaki S."/>
            <person name="Fujita N."/>
        </authorList>
    </citation>
    <scope>NUCLEOTIDE SEQUENCE [LARGE SCALE GENOMIC DNA]</scope>
    <source>
        <strain evidence="7 8">NBRC 16725</strain>
    </source>
</reference>
<dbReference type="Proteomes" id="UP000016568">
    <property type="component" value="Unassembled WGS sequence"/>
</dbReference>
<keyword evidence="8" id="KW-1185">Reference proteome</keyword>
<dbReference type="EMBL" id="BASZ01000014">
    <property type="protein sequence ID" value="GAD51010.1"/>
    <property type="molecule type" value="Genomic_DNA"/>
</dbReference>
<evidence type="ECO:0000259" key="6">
    <source>
        <dbReference type="Pfam" id="PF08281"/>
    </source>
</evidence>
<dbReference type="InterPro" id="IPR014284">
    <property type="entry name" value="RNA_pol_sigma-70_dom"/>
</dbReference>
<dbReference type="GO" id="GO:0006352">
    <property type="term" value="P:DNA-templated transcription initiation"/>
    <property type="evidence" value="ECO:0007669"/>
    <property type="project" value="InterPro"/>
</dbReference>
<dbReference type="CDD" id="cd06171">
    <property type="entry name" value="Sigma70_r4"/>
    <property type="match status" value="1"/>
</dbReference>
<dbReference type="InterPro" id="IPR036388">
    <property type="entry name" value="WH-like_DNA-bd_sf"/>
</dbReference>
<dbReference type="PANTHER" id="PTHR43133:SF63">
    <property type="entry name" value="RNA POLYMERASE SIGMA FACTOR FECI-RELATED"/>
    <property type="match status" value="1"/>
</dbReference>
<comment type="caution">
    <text evidence="7">The sequence shown here is derived from an EMBL/GenBank/DDBJ whole genome shotgun (WGS) entry which is preliminary data.</text>
</comment>
<dbReference type="NCBIfam" id="TIGR02937">
    <property type="entry name" value="sigma70-ECF"/>
    <property type="match status" value="1"/>
</dbReference>
<evidence type="ECO:0000313" key="8">
    <source>
        <dbReference type="Proteomes" id="UP000016568"/>
    </source>
</evidence>
<gene>
    <name evidence="7" type="ORF">NT2_14_00140</name>
</gene>
<evidence type="ECO:0000256" key="4">
    <source>
        <dbReference type="ARBA" id="ARBA00023163"/>
    </source>
</evidence>
<dbReference type="SUPFAM" id="SSF88946">
    <property type="entry name" value="Sigma2 domain of RNA polymerase sigma factors"/>
    <property type="match status" value="1"/>
</dbReference>
<dbReference type="Pfam" id="PF08281">
    <property type="entry name" value="Sigma70_r4_2"/>
    <property type="match status" value="1"/>
</dbReference>
<dbReference type="InterPro" id="IPR013325">
    <property type="entry name" value="RNA_pol_sigma_r2"/>
</dbReference>
<dbReference type="GO" id="GO:0016987">
    <property type="term" value="F:sigma factor activity"/>
    <property type="evidence" value="ECO:0007669"/>
    <property type="project" value="UniProtKB-KW"/>
</dbReference>
<dbReference type="GO" id="GO:0003677">
    <property type="term" value="F:DNA binding"/>
    <property type="evidence" value="ECO:0007669"/>
    <property type="project" value="InterPro"/>
</dbReference>
<dbReference type="InterPro" id="IPR013324">
    <property type="entry name" value="RNA_pol_sigma_r3/r4-like"/>
</dbReference>
<dbReference type="InterPro" id="IPR039425">
    <property type="entry name" value="RNA_pol_sigma-70-like"/>
</dbReference>
<dbReference type="PANTHER" id="PTHR43133">
    <property type="entry name" value="RNA POLYMERASE ECF-TYPE SIGMA FACTO"/>
    <property type="match status" value="1"/>
</dbReference>
<keyword evidence="2" id="KW-0805">Transcription regulation</keyword>
<proteinExistence type="inferred from homology"/>
<dbReference type="InterPro" id="IPR013249">
    <property type="entry name" value="RNA_pol_sigma70_r4_t2"/>
</dbReference>
<evidence type="ECO:0000256" key="1">
    <source>
        <dbReference type="ARBA" id="ARBA00010641"/>
    </source>
</evidence>
<evidence type="ECO:0000313" key="7">
    <source>
        <dbReference type="EMBL" id="GAD51010.1"/>
    </source>
</evidence>
<evidence type="ECO:0000259" key="5">
    <source>
        <dbReference type="Pfam" id="PF04542"/>
    </source>
</evidence>
<dbReference type="Gene3D" id="1.10.10.10">
    <property type="entry name" value="Winged helix-like DNA-binding domain superfamily/Winged helix DNA-binding domain"/>
    <property type="match status" value="1"/>
</dbReference>
<name>U2YPY9_9SPHN</name>